<keyword evidence="10" id="KW-1015">Disulfide bond</keyword>
<evidence type="ECO:0000256" key="7">
    <source>
        <dbReference type="ARBA" id="ARBA00022989"/>
    </source>
</evidence>
<dbReference type="GO" id="GO:0098609">
    <property type="term" value="P:cell-cell adhesion"/>
    <property type="evidence" value="ECO:0007669"/>
    <property type="project" value="TreeGrafter"/>
</dbReference>
<evidence type="ECO:0000256" key="4">
    <source>
        <dbReference type="ARBA" id="ARBA00022692"/>
    </source>
</evidence>
<comment type="caution">
    <text evidence="13">The sequence shown here is derived from an EMBL/GenBank/DDBJ whole genome shotgun (WGS) entry which is preliminary data.</text>
</comment>
<keyword evidence="4" id="KW-0812">Transmembrane</keyword>
<evidence type="ECO:0000256" key="3">
    <source>
        <dbReference type="ARBA" id="ARBA00022536"/>
    </source>
</evidence>
<evidence type="ECO:0000256" key="10">
    <source>
        <dbReference type="ARBA" id="ARBA00023157"/>
    </source>
</evidence>
<feature type="domain" description="Epidermal growth factor-like" evidence="12">
    <location>
        <begin position="51"/>
        <end position="76"/>
    </location>
</feature>
<dbReference type="InterPro" id="IPR013111">
    <property type="entry name" value="EGF_extracell"/>
</dbReference>
<keyword evidence="11" id="KW-0325">Glycoprotein</keyword>
<evidence type="ECO:0000256" key="11">
    <source>
        <dbReference type="ARBA" id="ARBA00023180"/>
    </source>
</evidence>
<keyword evidence="8" id="KW-0401">Integrin</keyword>
<dbReference type="PANTHER" id="PTHR10082">
    <property type="entry name" value="INTEGRIN BETA SUBUNIT"/>
    <property type="match status" value="1"/>
</dbReference>
<sequence>MACAASENGKVCGGNGACRCGKCECDVDYTGHTCTCPLSNSTCIDTSNTADKVCSGHGVCECGSCKCERGYSGKYCAECPLCGKTVCEVNWECVRCNIDKPDAPACPENCPPVTKVLDIDGSTPGVCPEHIDSCLIHYSIQDTEGNITIRMQDQPGSLPERHQPVDCGWRCGRGSGVGGAAAADAVEDLDADVRQNGVCALREGTSETQLGQGRYLSRENNPLYKEVTTTYHNPTVDPGPGTEDF</sequence>
<dbReference type="PROSITE" id="PS00243">
    <property type="entry name" value="I_EGF_1"/>
    <property type="match status" value="1"/>
</dbReference>
<evidence type="ECO:0000256" key="1">
    <source>
        <dbReference type="ARBA" id="ARBA00004479"/>
    </source>
</evidence>
<evidence type="ECO:0000256" key="8">
    <source>
        <dbReference type="ARBA" id="ARBA00023037"/>
    </source>
</evidence>
<dbReference type="STRING" id="400727.A0A2T7P834"/>
<dbReference type="Gene3D" id="2.10.25.10">
    <property type="entry name" value="Laminin"/>
    <property type="match status" value="2"/>
</dbReference>
<dbReference type="GO" id="GO:0033627">
    <property type="term" value="P:cell adhesion mediated by integrin"/>
    <property type="evidence" value="ECO:0007669"/>
    <property type="project" value="TreeGrafter"/>
</dbReference>
<keyword evidence="7" id="KW-1133">Transmembrane helix</keyword>
<comment type="subcellular location">
    <subcellularLocation>
        <location evidence="1">Membrane</location>
        <topology evidence="1">Single-pass type I membrane protein</topology>
    </subcellularLocation>
</comment>
<evidence type="ECO:0000259" key="12">
    <source>
        <dbReference type="Pfam" id="PF07974"/>
    </source>
</evidence>
<keyword evidence="5" id="KW-0732">Signal</keyword>
<dbReference type="GO" id="GO:0007229">
    <property type="term" value="P:integrin-mediated signaling pathway"/>
    <property type="evidence" value="ECO:0007669"/>
    <property type="project" value="UniProtKB-KW"/>
</dbReference>
<dbReference type="EMBL" id="PZQS01000005">
    <property type="protein sequence ID" value="PVD29578.1"/>
    <property type="molecule type" value="Genomic_DNA"/>
</dbReference>
<dbReference type="GO" id="GO:0016477">
    <property type="term" value="P:cell migration"/>
    <property type="evidence" value="ECO:0007669"/>
    <property type="project" value="TreeGrafter"/>
</dbReference>
<dbReference type="Proteomes" id="UP000245119">
    <property type="component" value="Linkage Group LG5"/>
</dbReference>
<reference evidence="13 14" key="1">
    <citation type="submission" date="2018-04" db="EMBL/GenBank/DDBJ databases">
        <title>The genome of golden apple snail Pomacea canaliculata provides insight into stress tolerance and invasive adaptation.</title>
        <authorList>
            <person name="Liu C."/>
            <person name="Liu B."/>
            <person name="Ren Y."/>
            <person name="Zhang Y."/>
            <person name="Wang H."/>
            <person name="Li S."/>
            <person name="Jiang F."/>
            <person name="Yin L."/>
            <person name="Zhang G."/>
            <person name="Qian W."/>
            <person name="Fan W."/>
        </authorList>
    </citation>
    <scope>NUCLEOTIDE SEQUENCE [LARGE SCALE GENOMIC DNA]</scope>
    <source>
        <strain evidence="13">SZHN2017</strain>
        <tissue evidence="13">Muscle</tissue>
    </source>
</reference>
<dbReference type="OrthoDB" id="410592at2759"/>
<evidence type="ECO:0000256" key="6">
    <source>
        <dbReference type="ARBA" id="ARBA00022737"/>
    </source>
</evidence>
<evidence type="ECO:0000256" key="2">
    <source>
        <dbReference type="ARBA" id="ARBA00007449"/>
    </source>
</evidence>
<dbReference type="GO" id="GO:0005925">
    <property type="term" value="C:focal adhesion"/>
    <property type="evidence" value="ECO:0007669"/>
    <property type="project" value="TreeGrafter"/>
</dbReference>
<dbReference type="InterPro" id="IPR057243">
    <property type="entry name" value="Integrin_I-EGF_CS"/>
</dbReference>
<evidence type="ECO:0000256" key="5">
    <source>
        <dbReference type="ARBA" id="ARBA00022729"/>
    </source>
</evidence>
<keyword evidence="3" id="KW-0245">EGF-like domain</keyword>
<dbReference type="Pfam" id="PF07974">
    <property type="entry name" value="EGF_2"/>
    <property type="match status" value="1"/>
</dbReference>
<organism evidence="13 14">
    <name type="scientific">Pomacea canaliculata</name>
    <name type="common">Golden apple snail</name>
    <dbReference type="NCBI Taxonomy" id="400727"/>
    <lineage>
        <taxon>Eukaryota</taxon>
        <taxon>Metazoa</taxon>
        <taxon>Spiralia</taxon>
        <taxon>Lophotrochozoa</taxon>
        <taxon>Mollusca</taxon>
        <taxon>Gastropoda</taxon>
        <taxon>Caenogastropoda</taxon>
        <taxon>Architaenioglossa</taxon>
        <taxon>Ampullarioidea</taxon>
        <taxon>Ampullariidae</taxon>
        <taxon>Pomacea</taxon>
    </lineage>
</organism>
<dbReference type="FunFam" id="2.10.25.10:FF:000036">
    <property type="entry name" value="Integrin beta"/>
    <property type="match status" value="1"/>
</dbReference>
<keyword evidence="9" id="KW-0472">Membrane</keyword>
<dbReference type="GO" id="GO:0007160">
    <property type="term" value="P:cell-matrix adhesion"/>
    <property type="evidence" value="ECO:0007669"/>
    <property type="project" value="TreeGrafter"/>
</dbReference>
<dbReference type="GO" id="GO:0005178">
    <property type="term" value="F:integrin binding"/>
    <property type="evidence" value="ECO:0007669"/>
    <property type="project" value="TreeGrafter"/>
</dbReference>
<dbReference type="InterPro" id="IPR015812">
    <property type="entry name" value="Integrin_bsu"/>
</dbReference>
<evidence type="ECO:0000256" key="9">
    <source>
        <dbReference type="ARBA" id="ARBA00023136"/>
    </source>
</evidence>
<gene>
    <name evidence="13" type="ORF">C0Q70_08832</name>
</gene>
<dbReference type="PANTHER" id="PTHR10082:SF60">
    <property type="entry name" value="INTEGRIN BETA-PS"/>
    <property type="match status" value="1"/>
</dbReference>
<accession>A0A2T7P834</accession>
<comment type="similarity">
    <text evidence="2">Belongs to the integrin beta chain family.</text>
</comment>
<keyword evidence="6" id="KW-0677">Repeat</keyword>
<name>A0A2T7P834_POMCA</name>
<evidence type="ECO:0000313" key="13">
    <source>
        <dbReference type="EMBL" id="PVD29578.1"/>
    </source>
</evidence>
<dbReference type="PRINTS" id="PR01186">
    <property type="entry name" value="INTEGRINB"/>
</dbReference>
<dbReference type="SUPFAM" id="SSF57196">
    <property type="entry name" value="EGF/Laminin"/>
    <property type="match status" value="2"/>
</dbReference>
<keyword evidence="14" id="KW-1185">Reference proteome</keyword>
<dbReference type="GO" id="GO:0008305">
    <property type="term" value="C:integrin complex"/>
    <property type="evidence" value="ECO:0007669"/>
    <property type="project" value="TreeGrafter"/>
</dbReference>
<proteinExistence type="inferred from homology"/>
<dbReference type="AlphaFoldDB" id="A0A2T7P834"/>
<evidence type="ECO:0000313" key="14">
    <source>
        <dbReference type="Proteomes" id="UP000245119"/>
    </source>
</evidence>
<dbReference type="GO" id="GO:0009986">
    <property type="term" value="C:cell surface"/>
    <property type="evidence" value="ECO:0007669"/>
    <property type="project" value="TreeGrafter"/>
</dbReference>
<protein>
    <recommendedName>
        <fullName evidence="12">Epidermal growth factor-like domain-containing protein</fullName>
    </recommendedName>
</protein>